<dbReference type="Proteomes" id="UP000023152">
    <property type="component" value="Unassembled WGS sequence"/>
</dbReference>
<evidence type="ECO:0000313" key="2">
    <source>
        <dbReference type="EMBL" id="ETO01387.1"/>
    </source>
</evidence>
<name>X6LJU2_RETFI</name>
<keyword evidence="1" id="KW-1133">Transmembrane helix</keyword>
<evidence type="ECO:0000256" key="1">
    <source>
        <dbReference type="SAM" id="Phobius"/>
    </source>
</evidence>
<proteinExistence type="predicted"/>
<comment type="caution">
    <text evidence="2">The sequence shown here is derived from an EMBL/GenBank/DDBJ whole genome shotgun (WGS) entry which is preliminary data.</text>
</comment>
<reference evidence="2 3" key="1">
    <citation type="journal article" date="2013" name="Curr. Biol.">
        <title>The Genome of the Foraminiferan Reticulomyxa filosa.</title>
        <authorList>
            <person name="Glockner G."/>
            <person name="Hulsmann N."/>
            <person name="Schleicher M."/>
            <person name="Noegel A.A."/>
            <person name="Eichinger L."/>
            <person name="Gallinger C."/>
            <person name="Pawlowski J."/>
            <person name="Sierra R."/>
            <person name="Euteneuer U."/>
            <person name="Pillet L."/>
            <person name="Moustafa A."/>
            <person name="Platzer M."/>
            <person name="Groth M."/>
            <person name="Szafranski K."/>
            <person name="Schliwa M."/>
        </authorList>
    </citation>
    <scope>NUCLEOTIDE SEQUENCE [LARGE SCALE GENOMIC DNA]</scope>
</reference>
<feature type="transmembrane region" description="Helical" evidence="1">
    <location>
        <begin position="26"/>
        <end position="55"/>
    </location>
</feature>
<keyword evidence="1" id="KW-0812">Transmembrane</keyword>
<keyword evidence="1" id="KW-0472">Membrane</keyword>
<feature type="non-terminal residue" evidence="2">
    <location>
        <position position="1"/>
    </location>
</feature>
<gene>
    <name evidence="2" type="ORF">RFI_36053</name>
</gene>
<dbReference type="AlphaFoldDB" id="X6LJU2"/>
<sequence length="119" mass="12628">IGALLLAAIVGNLFNHFYKNHKNNGVYIFVGALVVLVGALIGLVEALIGFVGSLIDLAGTFVGFAGILMDLVGALLDLAGTLVDLVGVLSVTRLEPYILKKNVVICFLTFSLEKQKKKL</sequence>
<keyword evidence="3" id="KW-1185">Reference proteome</keyword>
<protein>
    <submittedName>
        <fullName evidence="2">Uncharacterized protein</fullName>
    </submittedName>
</protein>
<feature type="transmembrane region" description="Helical" evidence="1">
    <location>
        <begin position="61"/>
        <end position="91"/>
    </location>
</feature>
<evidence type="ECO:0000313" key="3">
    <source>
        <dbReference type="Proteomes" id="UP000023152"/>
    </source>
</evidence>
<dbReference type="EMBL" id="ASPP01038446">
    <property type="protein sequence ID" value="ETO01387.1"/>
    <property type="molecule type" value="Genomic_DNA"/>
</dbReference>
<organism evidence="2 3">
    <name type="scientific">Reticulomyxa filosa</name>
    <dbReference type="NCBI Taxonomy" id="46433"/>
    <lineage>
        <taxon>Eukaryota</taxon>
        <taxon>Sar</taxon>
        <taxon>Rhizaria</taxon>
        <taxon>Retaria</taxon>
        <taxon>Foraminifera</taxon>
        <taxon>Monothalamids</taxon>
        <taxon>Reticulomyxidae</taxon>
        <taxon>Reticulomyxa</taxon>
    </lineage>
</organism>
<accession>X6LJU2</accession>